<dbReference type="Proteomes" id="UP001266357">
    <property type="component" value="Unassembled WGS sequence"/>
</dbReference>
<organism evidence="1 2">
    <name type="scientific">Thalassotalea castellviae</name>
    <dbReference type="NCBI Taxonomy" id="3075612"/>
    <lineage>
        <taxon>Bacteria</taxon>
        <taxon>Pseudomonadati</taxon>
        <taxon>Pseudomonadota</taxon>
        <taxon>Gammaproteobacteria</taxon>
        <taxon>Alteromonadales</taxon>
        <taxon>Colwelliaceae</taxon>
        <taxon>Thalassotalea</taxon>
    </lineage>
</organism>
<proteinExistence type="predicted"/>
<accession>A0ABU2ZZ33</accession>
<sequence>MIKNKIPFIVLVLTSLWIISDISSRLMVTTELVNKDNNNTIITDLTLPMVTSQTRDAIELKYLQWQKEPESDVETSTPNKMTLEQQALQNGELSSVYAGTNNLVLKAIVIPTAENNETSLPIALIQVEDLTSGVKKIEEFSTNSEVYGYQLTIVNNTQILLSNAAVDPTQKIQLTLYKNVAKN</sequence>
<evidence type="ECO:0008006" key="3">
    <source>
        <dbReference type="Google" id="ProtNLM"/>
    </source>
</evidence>
<gene>
    <name evidence="1" type="ORF">RM573_04330</name>
</gene>
<comment type="caution">
    <text evidence="1">The sequence shown here is derived from an EMBL/GenBank/DDBJ whole genome shotgun (WGS) entry which is preliminary data.</text>
</comment>
<keyword evidence="2" id="KW-1185">Reference proteome</keyword>
<evidence type="ECO:0000313" key="2">
    <source>
        <dbReference type="Proteomes" id="UP001266357"/>
    </source>
</evidence>
<evidence type="ECO:0000313" key="1">
    <source>
        <dbReference type="EMBL" id="MDT0602810.1"/>
    </source>
</evidence>
<name>A0ABU2ZZ33_9GAMM</name>
<dbReference type="RefSeq" id="WP_311577834.1">
    <property type="nucleotide sequence ID" value="NZ_JAVRIF010000002.1"/>
</dbReference>
<protein>
    <recommendedName>
        <fullName evidence="3">Molecular chaperone</fullName>
    </recommendedName>
</protein>
<reference evidence="1 2" key="1">
    <citation type="submission" date="2023-09" db="EMBL/GenBank/DDBJ databases">
        <authorList>
            <person name="Rey-Velasco X."/>
        </authorList>
    </citation>
    <scope>NUCLEOTIDE SEQUENCE [LARGE SCALE GENOMIC DNA]</scope>
    <source>
        <strain evidence="1 2">W431</strain>
    </source>
</reference>
<dbReference type="EMBL" id="JAVRIF010000002">
    <property type="protein sequence ID" value="MDT0602810.1"/>
    <property type="molecule type" value="Genomic_DNA"/>
</dbReference>